<evidence type="ECO:0000256" key="1">
    <source>
        <dbReference type="SAM" id="MobiDB-lite"/>
    </source>
</evidence>
<name>A0A8T0G462_ARGBR</name>
<keyword evidence="3" id="KW-1185">Reference proteome</keyword>
<feature type="region of interest" description="Disordered" evidence="1">
    <location>
        <begin position="36"/>
        <end position="90"/>
    </location>
</feature>
<proteinExistence type="predicted"/>
<feature type="compositionally biased region" description="Basic residues" evidence="1">
    <location>
        <begin position="114"/>
        <end position="124"/>
    </location>
</feature>
<evidence type="ECO:0000313" key="3">
    <source>
        <dbReference type="Proteomes" id="UP000807504"/>
    </source>
</evidence>
<comment type="caution">
    <text evidence="2">The sequence shown here is derived from an EMBL/GenBank/DDBJ whole genome shotgun (WGS) entry which is preliminary data.</text>
</comment>
<feature type="region of interest" description="Disordered" evidence="1">
    <location>
        <begin position="106"/>
        <end position="134"/>
    </location>
</feature>
<dbReference type="Proteomes" id="UP000807504">
    <property type="component" value="Unassembled WGS sequence"/>
</dbReference>
<organism evidence="2 3">
    <name type="scientific">Argiope bruennichi</name>
    <name type="common">Wasp spider</name>
    <name type="synonym">Aranea bruennichi</name>
    <dbReference type="NCBI Taxonomy" id="94029"/>
    <lineage>
        <taxon>Eukaryota</taxon>
        <taxon>Metazoa</taxon>
        <taxon>Ecdysozoa</taxon>
        <taxon>Arthropoda</taxon>
        <taxon>Chelicerata</taxon>
        <taxon>Arachnida</taxon>
        <taxon>Araneae</taxon>
        <taxon>Araneomorphae</taxon>
        <taxon>Entelegynae</taxon>
        <taxon>Araneoidea</taxon>
        <taxon>Araneidae</taxon>
        <taxon>Argiope</taxon>
    </lineage>
</organism>
<reference evidence="2" key="1">
    <citation type="journal article" date="2020" name="bioRxiv">
        <title>Chromosome-level reference genome of the European wasp spider Argiope bruennichi: a resource for studies on range expansion and evolutionary adaptation.</title>
        <authorList>
            <person name="Sheffer M.M."/>
            <person name="Hoppe A."/>
            <person name="Krehenwinkel H."/>
            <person name="Uhl G."/>
            <person name="Kuss A.W."/>
            <person name="Jensen L."/>
            <person name="Jensen C."/>
            <person name="Gillespie R.G."/>
            <person name="Hoff K.J."/>
            <person name="Prost S."/>
        </authorList>
    </citation>
    <scope>NUCLEOTIDE SEQUENCE</scope>
</reference>
<gene>
    <name evidence="2" type="ORF">HNY73_001553</name>
</gene>
<evidence type="ECO:0000313" key="2">
    <source>
        <dbReference type="EMBL" id="KAF8797268.1"/>
    </source>
</evidence>
<protein>
    <submittedName>
        <fullName evidence="2">Uncharacterized protein</fullName>
    </submittedName>
</protein>
<dbReference type="EMBL" id="JABXBU010000001">
    <property type="protein sequence ID" value="KAF8797268.1"/>
    <property type="molecule type" value="Genomic_DNA"/>
</dbReference>
<dbReference type="AlphaFoldDB" id="A0A8T0G462"/>
<sequence>MTRRFGWAEEEACSGGSEARGLLEWTAADAKHLCASRDGDGDRNSWSSRGRGGELALSGEPAEVHVGKPDNPARSLGAHPGTEEQKGVLRGRHLCPPFLLDRVHHGEVPSCNGRSRRKRARHRGCNQAGTLFRD</sequence>
<accession>A0A8T0G462</accession>
<reference evidence="2" key="2">
    <citation type="submission" date="2020-06" db="EMBL/GenBank/DDBJ databases">
        <authorList>
            <person name="Sheffer M."/>
        </authorList>
    </citation>
    <scope>NUCLEOTIDE SEQUENCE</scope>
</reference>